<keyword evidence="1" id="KW-0732">Signal</keyword>
<proteinExistence type="predicted"/>
<name>A0AAW8R6K2_9ALTE</name>
<feature type="chain" id="PRO_5043925454" evidence="1">
    <location>
        <begin position="30"/>
        <end position="406"/>
    </location>
</feature>
<organism evidence="2 3">
    <name type="scientific">Brumicola blandensis</name>
    <dbReference type="NCBI Taxonomy" id="3075611"/>
    <lineage>
        <taxon>Bacteria</taxon>
        <taxon>Pseudomonadati</taxon>
        <taxon>Pseudomonadota</taxon>
        <taxon>Gammaproteobacteria</taxon>
        <taxon>Alteromonadales</taxon>
        <taxon>Alteromonadaceae</taxon>
        <taxon>Brumicola</taxon>
    </lineage>
</organism>
<dbReference type="InterPro" id="IPR002591">
    <property type="entry name" value="Phosphodiest/P_Trfase"/>
</dbReference>
<evidence type="ECO:0000313" key="3">
    <source>
        <dbReference type="Proteomes" id="UP001249020"/>
    </source>
</evidence>
<keyword evidence="3" id="KW-1185">Reference proteome</keyword>
<sequence>MKTVIPKNFILLVLVWCFICVVNLSSASAATQEESSKRHLVIVTIDGLRWQEVFQGADAKLIEHPDFVQNPEALKMRFWDKSAEARQQKLMPFLSGVIAKKGMIMGDRNAGSNMSIENQQHFSYPGYNEIFTGKVDPTLTSNAKVSNKNITFLEWLNKQKGFANQVAVFSGWDVFPMIYNRERSRLFINAGFEAMPIPTTLNPAEPERTEDLLKRIDVLNTLQSEIPSPWSTVRHDAFTYGFAKTYLQLKQPRVLVINLGETDDFAHNGKYDAYLDSARRTDDYLRDLWTTLQKMPEYKNNTNLLIITDHGRGANPDDWQHHASASAVRDYMTSLSTFEEGIVGSEHIWFAAIGPDVHSKGLVKTKVEQTQSQFAPSALKLLGFDPHDYDSSAKKSIQGLTDETNK</sequence>
<dbReference type="AlphaFoldDB" id="A0AAW8R6K2"/>
<evidence type="ECO:0000256" key="1">
    <source>
        <dbReference type="SAM" id="SignalP"/>
    </source>
</evidence>
<dbReference type="SUPFAM" id="SSF53649">
    <property type="entry name" value="Alkaline phosphatase-like"/>
    <property type="match status" value="1"/>
</dbReference>
<dbReference type="InterPro" id="IPR017850">
    <property type="entry name" value="Alkaline_phosphatase_core_sf"/>
</dbReference>
<dbReference type="Pfam" id="PF01663">
    <property type="entry name" value="Phosphodiest"/>
    <property type="match status" value="1"/>
</dbReference>
<reference evidence="2 3" key="1">
    <citation type="submission" date="2023-09" db="EMBL/GenBank/DDBJ databases">
        <authorList>
            <person name="Rey-Velasco X."/>
        </authorList>
    </citation>
    <scope>NUCLEOTIDE SEQUENCE [LARGE SCALE GENOMIC DNA]</scope>
    <source>
        <strain evidence="2 3">W409</strain>
    </source>
</reference>
<dbReference type="Gene3D" id="3.40.720.10">
    <property type="entry name" value="Alkaline Phosphatase, subunit A"/>
    <property type="match status" value="1"/>
</dbReference>
<protein>
    <submittedName>
        <fullName evidence="2">Alkaline phosphatase family protein</fullName>
    </submittedName>
</protein>
<dbReference type="RefSeq" id="WP_311362540.1">
    <property type="nucleotide sequence ID" value="NZ_JAVRIE010000006.1"/>
</dbReference>
<dbReference type="EMBL" id="JAVRIE010000006">
    <property type="protein sequence ID" value="MDT0583776.1"/>
    <property type="molecule type" value="Genomic_DNA"/>
</dbReference>
<feature type="signal peptide" evidence="1">
    <location>
        <begin position="1"/>
        <end position="29"/>
    </location>
</feature>
<gene>
    <name evidence="2" type="ORF">RM544_14595</name>
</gene>
<comment type="caution">
    <text evidence="2">The sequence shown here is derived from an EMBL/GenBank/DDBJ whole genome shotgun (WGS) entry which is preliminary data.</text>
</comment>
<evidence type="ECO:0000313" key="2">
    <source>
        <dbReference type="EMBL" id="MDT0583776.1"/>
    </source>
</evidence>
<accession>A0AAW8R6K2</accession>
<dbReference type="Proteomes" id="UP001249020">
    <property type="component" value="Unassembled WGS sequence"/>
</dbReference>